<dbReference type="PANTHER" id="PTHR42808">
    <property type="entry name" value="HYDROXYSTEROID DEHYDROGENASE-LIKE PROTEIN 2"/>
    <property type="match status" value="1"/>
</dbReference>
<evidence type="ECO:0000313" key="7">
    <source>
        <dbReference type="Proteomes" id="UP000054773"/>
    </source>
</evidence>
<dbReference type="PATRIC" id="fig|448.7.peg.1232"/>
<evidence type="ECO:0000256" key="2">
    <source>
        <dbReference type="ARBA" id="ARBA00006484"/>
    </source>
</evidence>
<dbReference type="AlphaFoldDB" id="A0A0W0TRJ5"/>
<comment type="caution">
    <text evidence="6">The sequence shown here is derived from an EMBL/GenBank/DDBJ whole genome shotgun (WGS) entry which is preliminary data.</text>
</comment>
<evidence type="ECO:0000256" key="4">
    <source>
        <dbReference type="ARBA" id="ARBA00023002"/>
    </source>
</evidence>
<keyword evidence="4" id="KW-0560">Oxidoreductase</keyword>
<evidence type="ECO:0000256" key="5">
    <source>
        <dbReference type="ARBA" id="ARBA00023140"/>
    </source>
</evidence>
<dbReference type="InterPro" id="IPR036291">
    <property type="entry name" value="NAD(P)-bd_dom_sf"/>
</dbReference>
<protein>
    <submittedName>
        <fullName evidence="6">Short chain dehydrogenase</fullName>
    </submittedName>
</protein>
<keyword evidence="7" id="KW-1185">Reference proteome</keyword>
<keyword evidence="5" id="KW-0576">Peroxisome</keyword>
<dbReference type="PANTHER" id="PTHR42808:SF3">
    <property type="entry name" value="HYDROXYSTEROID DEHYDROGENASE-LIKE PROTEIN 2"/>
    <property type="match status" value="1"/>
</dbReference>
<dbReference type="InterPro" id="IPR002347">
    <property type="entry name" value="SDR_fam"/>
</dbReference>
<dbReference type="Pfam" id="PF00106">
    <property type="entry name" value="adh_short"/>
    <property type="match status" value="1"/>
</dbReference>
<evidence type="ECO:0000313" key="6">
    <source>
        <dbReference type="EMBL" id="KTC98124.1"/>
    </source>
</evidence>
<dbReference type="EMBL" id="LNYA01000023">
    <property type="protein sequence ID" value="KTC98124.1"/>
    <property type="molecule type" value="Genomic_DNA"/>
</dbReference>
<accession>A0A0W0TRJ5</accession>
<comment type="similarity">
    <text evidence="2">Belongs to the short-chain dehydrogenases/reductases (SDR) family.</text>
</comment>
<dbReference type="STRING" id="448.Lery_1178"/>
<dbReference type="Gene3D" id="3.40.50.720">
    <property type="entry name" value="NAD(P)-binding Rossmann-like Domain"/>
    <property type="match status" value="1"/>
</dbReference>
<proteinExistence type="inferred from homology"/>
<dbReference type="GO" id="GO:0016491">
    <property type="term" value="F:oxidoreductase activity"/>
    <property type="evidence" value="ECO:0007669"/>
    <property type="project" value="UniProtKB-KW"/>
</dbReference>
<keyword evidence="3" id="KW-0521">NADP</keyword>
<comment type="subcellular location">
    <subcellularLocation>
        <location evidence="1">Peroxisome</location>
    </subcellularLocation>
</comment>
<dbReference type="InterPro" id="IPR051935">
    <property type="entry name" value="HSDL2"/>
</dbReference>
<organism evidence="6 7">
    <name type="scientific">Legionella erythra</name>
    <dbReference type="NCBI Taxonomy" id="448"/>
    <lineage>
        <taxon>Bacteria</taxon>
        <taxon>Pseudomonadati</taxon>
        <taxon>Pseudomonadota</taxon>
        <taxon>Gammaproteobacteria</taxon>
        <taxon>Legionellales</taxon>
        <taxon>Legionellaceae</taxon>
        <taxon>Legionella</taxon>
    </lineage>
</organism>
<dbReference type="SUPFAM" id="SSF51735">
    <property type="entry name" value="NAD(P)-binding Rossmann-fold domains"/>
    <property type="match status" value="1"/>
</dbReference>
<reference evidence="6 7" key="1">
    <citation type="submission" date="2015-11" db="EMBL/GenBank/DDBJ databases">
        <title>Genomic analysis of 38 Legionella species identifies large and diverse effector repertoires.</title>
        <authorList>
            <person name="Burstein D."/>
            <person name="Amaro F."/>
            <person name="Zusman T."/>
            <person name="Lifshitz Z."/>
            <person name="Cohen O."/>
            <person name="Gilbert J.A."/>
            <person name="Pupko T."/>
            <person name="Shuman H.A."/>
            <person name="Segal G."/>
        </authorList>
    </citation>
    <scope>NUCLEOTIDE SEQUENCE [LARGE SCALE GENOMIC DNA]</scope>
    <source>
        <strain evidence="6 7">SE-32A-C8</strain>
    </source>
</reference>
<evidence type="ECO:0000256" key="3">
    <source>
        <dbReference type="ARBA" id="ARBA00022857"/>
    </source>
</evidence>
<gene>
    <name evidence="6" type="ORF">Lery_1178</name>
</gene>
<dbReference type="PRINTS" id="PR00081">
    <property type="entry name" value="GDHRDH"/>
</dbReference>
<dbReference type="OrthoDB" id="9810935at2"/>
<dbReference type="Proteomes" id="UP000054773">
    <property type="component" value="Unassembled WGS sequence"/>
</dbReference>
<dbReference type="FunFam" id="3.40.50.720:FF:000301">
    <property type="entry name" value="Hydroxysteroid dehydrogenase like 2"/>
    <property type="match status" value="1"/>
</dbReference>
<dbReference type="RefSeq" id="WP_058526330.1">
    <property type="nucleotide sequence ID" value="NZ_CAAAHY010000002.1"/>
</dbReference>
<name>A0A0W0TRJ5_LEGER</name>
<sequence length="268" mass="29482">MNKVLFISGASRGIGRAIAHRFAREKACIAIAAKTTTPHPKLEGTIYSVAEEVERLGGQALPLVVDVRDEEQIEGAIKETVSRFGRLDVLINNASAINLTDTLSTTMKRYDLMQEVNARATFACSKAAIPYLKQSNNPHILTLSPPLSLDKKWYAAHLAYTLSKMGMSLCTLGLAEEFKQAGIAVNSLWPKTTIATAAIEVHFPEAIYKASRKPAIVADAAYWIVNQPARETTGHFFIDEDVLRQSGIQDFSVYAIDPSQQPYPDLFL</sequence>
<dbReference type="NCBIfam" id="NF006133">
    <property type="entry name" value="PRK08278.1"/>
    <property type="match status" value="1"/>
</dbReference>
<evidence type="ECO:0000256" key="1">
    <source>
        <dbReference type="ARBA" id="ARBA00004275"/>
    </source>
</evidence>